<evidence type="ECO:0000256" key="7">
    <source>
        <dbReference type="SAM" id="MobiDB-lite"/>
    </source>
</evidence>
<keyword evidence="5" id="KW-0732">Signal</keyword>
<evidence type="ECO:0000256" key="4">
    <source>
        <dbReference type="ARBA" id="ARBA00022525"/>
    </source>
</evidence>
<comment type="subcellular location">
    <subcellularLocation>
        <location evidence="1">Secreted</location>
        <location evidence="1">Cell wall</location>
        <topology evidence="1">Peptidoglycan-anchor</topology>
    </subcellularLocation>
</comment>
<feature type="domain" description="CNA-B" evidence="9">
    <location>
        <begin position="567"/>
        <end position="655"/>
    </location>
</feature>
<evidence type="ECO:0000313" key="12">
    <source>
        <dbReference type="EMBL" id="OLR55377.1"/>
    </source>
</evidence>
<evidence type="ECO:0000256" key="8">
    <source>
        <dbReference type="SAM" id="Phobius"/>
    </source>
</evidence>
<feature type="transmembrane region" description="Helical" evidence="8">
    <location>
        <begin position="673"/>
        <end position="694"/>
    </location>
</feature>
<name>A0A1Q9JGX6_9FIRM</name>
<dbReference type="GO" id="GO:0007155">
    <property type="term" value="P:cell adhesion"/>
    <property type="evidence" value="ECO:0007669"/>
    <property type="project" value="InterPro"/>
</dbReference>
<evidence type="ECO:0000259" key="11">
    <source>
        <dbReference type="Pfam" id="PF17961"/>
    </source>
</evidence>
<feature type="compositionally biased region" description="Basic residues" evidence="7">
    <location>
        <begin position="21"/>
        <end position="31"/>
    </location>
</feature>
<proteinExistence type="inferred from homology"/>
<evidence type="ECO:0000256" key="5">
    <source>
        <dbReference type="ARBA" id="ARBA00022729"/>
    </source>
</evidence>
<accession>A0A1Q9JGX6</accession>
<dbReference type="EMBL" id="MJIE01000001">
    <property type="protein sequence ID" value="OLR55377.1"/>
    <property type="molecule type" value="Genomic_DNA"/>
</dbReference>
<dbReference type="InterPro" id="IPR041171">
    <property type="entry name" value="SDR_Ig"/>
</dbReference>
<dbReference type="STRING" id="1261640.BHK98_04425"/>
<protein>
    <submittedName>
        <fullName evidence="12">Uncharacterized protein</fullName>
    </submittedName>
</protein>
<feature type="compositionally biased region" description="Basic and acidic residues" evidence="7">
    <location>
        <begin position="10"/>
        <end position="20"/>
    </location>
</feature>
<feature type="domain" description="SDR-like Ig" evidence="11">
    <location>
        <begin position="106"/>
        <end position="202"/>
    </location>
</feature>
<dbReference type="Proteomes" id="UP000187404">
    <property type="component" value="Unassembled WGS sequence"/>
</dbReference>
<dbReference type="Gene3D" id="2.60.40.10">
    <property type="entry name" value="Immunoglobulins"/>
    <property type="match status" value="1"/>
</dbReference>
<keyword evidence="8" id="KW-0472">Membrane</keyword>
<evidence type="ECO:0000256" key="3">
    <source>
        <dbReference type="ARBA" id="ARBA00022512"/>
    </source>
</evidence>
<dbReference type="AlphaFoldDB" id="A0A1Q9JGX6"/>
<dbReference type="InterPro" id="IPR041033">
    <property type="entry name" value="SpaA_PFL_dom_1"/>
</dbReference>
<comment type="caution">
    <text evidence="12">The sequence shown here is derived from an EMBL/GenBank/DDBJ whole genome shotgun (WGS) entry which is preliminary data.</text>
</comment>
<dbReference type="Gene3D" id="2.60.40.1280">
    <property type="match status" value="1"/>
</dbReference>
<dbReference type="SUPFAM" id="SSF49478">
    <property type="entry name" value="Cna protein B-type domain"/>
    <property type="match status" value="3"/>
</dbReference>
<dbReference type="InterPro" id="IPR008454">
    <property type="entry name" value="Collagen-bd_Cna-like_B-typ_dom"/>
</dbReference>
<dbReference type="Pfam" id="PF17802">
    <property type="entry name" value="SpaA"/>
    <property type="match status" value="1"/>
</dbReference>
<keyword evidence="13" id="KW-1185">Reference proteome</keyword>
<dbReference type="Pfam" id="PF17961">
    <property type="entry name" value="Big_8"/>
    <property type="match status" value="1"/>
</dbReference>
<reference evidence="12 13" key="1">
    <citation type="journal article" date="2016" name="Appl. Environ. Microbiol.">
        <title>Function and Phylogeny of Bacterial Butyryl Coenzyme A:Acetate Transferases and Their Diversity in the Proximal Colon of Swine.</title>
        <authorList>
            <person name="Trachsel J."/>
            <person name="Bayles D.O."/>
            <person name="Looft T."/>
            <person name="Levine U.Y."/>
            <person name="Allen H.K."/>
        </authorList>
    </citation>
    <scope>NUCLEOTIDE SEQUENCE [LARGE SCALE GENOMIC DNA]</scope>
    <source>
        <strain evidence="12 13">68-3-10</strain>
    </source>
</reference>
<feature type="transmembrane region" description="Helical" evidence="8">
    <location>
        <begin position="48"/>
        <end position="67"/>
    </location>
</feature>
<keyword evidence="6" id="KW-0572">Peptidoglycan-anchor</keyword>
<dbReference type="Gene3D" id="2.60.40.1140">
    <property type="entry name" value="Collagen-binding surface protein Cna, B-type domain"/>
    <property type="match status" value="2"/>
</dbReference>
<comment type="similarity">
    <text evidence="2">Belongs to the serine-aspartate repeat-containing protein (SDr) family.</text>
</comment>
<dbReference type="CDD" id="cd00222">
    <property type="entry name" value="CollagenBindB"/>
    <property type="match status" value="2"/>
</dbReference>
<gene>
    <name evidence="12" type="ORF">BHK98_04425</name>
</gene>
<dbReference type="InterPro" id="IPR008966">
    <property type="entry name" value="Adhesion_dom_sf"/>
</dbReference>
<evidence type="ECO:0000256" key="2">
    <source>
        <dbReference type="ARBA" id="ARBA00007257"/>
    </source>
</evidence>
<feature type="domain" description="CNA-B" evidence="9">
    <location>
        <begin position="476"/>
        <end position="558"/>
    </location>
</feature>
<dbReference type="InterPro" id="IPR011252">
    <property type="entry name" value="Fibrogen-bd_dom1"/>
</dbReference>
<evidence type="ECO:0000313" key="13">
    <source>
        <dbReference type="Proteomes" id="UP000187404"/>
    </source>
</evidence>
<feature type="domain" description="SpaA-like prealbumin fold" evidence="10">
    <location>
        <begin position="384"/>
        <end position="471"/>
    </location>
</feature>
<dbReference type="PANTHER" id="PTHR36108">
    <property type="entry name" value="COLOSSIN-B-RELATED"/>
    <property type="match status" value="1"/>
</dbReference>
<keyword evidence="4" id="KW-0964">Secreted</keyword>
<evidence type="ECO:0000259" key="9">
    <source>
        <dbReference type="Pfam" id="PF05738"/>
    </source>
</evidence>
<keyword evidence="8" id="KW-1133">Transmembrane helix</keyword>
<evidence type="ECO:0000256" key="6">
    <source>
        <dbReference type="ARBA" id="ARBA00023088"/>
    </source>
</evidence>
<dbReference type="InterPro" id="IPR013783">
    <property type="entry name" value="Ig-like_fold"/>
</dbReference>
<evidence type="ECO:0000259" key="10">
    <source>
        <dbReference type="Pfam" id="PF17802"/>
    </source>
</evidence>
<dbReference type="Pfam" id="PF05738">
    <property type="entry name" value="Cna_B"/>
    <property type="match status" value="2"/>
</dbReference>
<evidence type="ECO:0000256" key="1">
    <source>
        <dbReference type="ARBA" id="ARBA00004168"/>
    </source>
</evidence>
<dbReference type="PANTHER" id="PTHR36108:SF13">
    <property type="entry name" value="COLOSSIN-B-RELATED"/>
    <property type="match status" value="1"/>
</dbReference>
<keyword evidence="8" id="KW-0812">Transmembrane</keyword>
<organism evidence="12 13">
    <name type="scientific">Hornefia porci</name>
    <dbReference type="NCBI Taxonomy" id="2652292"/>
    <lineage>
        <taxon>Bacteria</taxon>
        <taxon>Bacillati</taxon>
        <taxon>Bacillota</taxon>
        <taxon>Clostridia</taxon>
        <taxon>Peptostreptococcales</taxon>
        <taxon>Anaerovoracaceae</taxon>
        <taxon>Hornefia</taxon>
    </lineage>
</organism>
<keyword evidence="3" id="KW-0134">Cell wall</keyword>
<sequence>MLLNPSVKAGGDKRAEEKRKNNTARKTAGKAKKQEERIMHRKIWLKKAGTILGGCLLAVCLMGGILWQGAAPVHAEDATERTEVKITDFNISHYSTSTATSFEWNERFYVNMNWDASVYGNTLKEGDYFTVKLPDKFVFPKNTAATHFNLTAPDGSVIGTAVVSPGSDGGGTVKVTFTDYVENRYNIKGKMQLQAHFTNIKNDETNEFSVSIGSQVSTISVPITGPTGLKDEVIGKWGEASRDGDDVAQWYVRINHVKGNYTNFVYSDELSVKNGDLGGMQYIPDSFVLKEVKYDANGFNIETIQEISLDGKLKITDNGTKFTIDMGNIVDGKQYQLSYKTTYIPGTTLRNKASATGSNVARTVQASYTSASSSGSGDGNLMSKIRILKVDEEDHSIPLAGAEFKITNLENNSSFTLTTDARGEATSGKLVPGKYSIVEVTAPAGYELDSTPYEVTVTEDEATIKTITNKKALISVSGTKTWKDENDRDGVRPKSVTVNLLADGKEVAEKTISEEDGWRYSFRNLPKFDGGREIVYTVTEDSVPGYRTEIDGYDITNTHAADRTSATVTKHWNDKDDKYGKRPKQIRVRLMADGADAGQEAVLNKGNKWTKTWSDLPAVKDGKKIRYTVKEIGTSAGYTVSVNDRNQGNMIITNTCRVKPGGGGPDTGDRTNLWVYLTAVAVSAAALLGISVYMRRKRN</sequence>
<dbReference type="SUPFAM" id="SSF49401">
    <property type="entry name" value="Bacterial adhesins"/>
    <property type="match status" value="2"/>
</dbReference>
<feature type="region of interest" description="Disordered" evidence="7">
    <location>
        <begin position="1"/>
        <end position="32"/>
    </location>
</feature>